<name>A0A081B6E1_9HYPH</name>
<evidence type="ECO:0000256" key="1">
    <source>
        <dbReference type="SAM" id="MobiDB-lite"/>
    </source>
</evidence>
<feature type="compositionally biased region" description="Basic and acidic residues" evidence="1">
    <location>
        <begin position="450"/>
        <end position="459"/>
    </location>
</feature>
<dbReference type="eggNOG" id="COG5511">
    <property type="taxonomic scope" value="Bacteria"/>
</dbReference>
<keyword evidence="3" id="KW-1185">Reference proteome</keyword>
<dbReference type="STRING" id="1333998.M2A_0108"/>
<protein>
    <submittedName>
        <fullName evidence="2">Conserved protein</fullName>
    </submittedName>
</protein>
<dbReference type="EMBL" id="BBIO01000001">
    <property type="protein sequence ID" value="GAK43609.1"/>
    <property type="molecule type" value="Genomic_DNA"/>
</dbReference>
<feature type="compositionally biased region" description="Basic and acidic residues" evidence="1">
    <location>
        <begin position="11"/>
        <end position="21"/>
    </location>
</feature>
<proteinExistence type="predicted"/>
<reference evidence="2 3" key="1">
    <citation type="submission" date="2014-07" db="EMBL/GenBank/DDBJ databases">
        <title>Tepidicaulis marinum gen. nov., sp. nov., a novel marine bacterium denitrifying nitrate to nitrous oxide strictly under microaerobic conditions.</title>
        <authorList>
            <person name="Takeuchi M."/>
            <person name="Yamagishi T."/>
            <person name="Kamagata Y."/>
            <person name="Oshima K."/>
            <person name="Hattori M."/>
            <person name="Katayama T."/>
            <person name="Hanada S."/>
            <person name="Tamaki H."/>
            <person name="Marumo K."/>
            <person name="Maeda H."/>
            <person name="Nedachi M."/>
            <person name="Iwasaki W."/>
            <person name="Suwa Y."/>
            <person name="Sakata S."/>
        </authorList>
    </citation>
    <scope>NUCLEOTIDE SEQUENCE [LARGE SCALE GENOMIC DNA]</scope>
    <source>
        <strain evidence="2 3">MA2</strain>
    </source>
</reference>
<dbReference type="RefSeq" id="WP_045441678.1">
    <property type="nucleotide sequence ID" value="NZ_BBIO01000001.1"/>
</dbReference>
<dbReference type="Proteomes" id="UP000028702">
    <property type="component" value="Unassembled WGS sequence"/>
</dbReference>
<evidence type="ECO:0000313" key="3">
    <source>
        <dbReference type="Proteomes" id="UP000028702"/>
    </source>
</evidence>
<gene>
    <name evidence="2" type="ORF">M2A_0108</name>
</gene>
<comment type="caution">
    <text evidence="2">The sequence shown here is derived from an EMBL/GenBank/DDBJ whole genome shotgun (WGS) entry which is preliminary data.</text>
</comment>
<dbReference type="AlphaFoldDB" id="A0A081B6E1"/>
<organism evidence="2 3">
    <name type="scientific">Tepidicaulis marinus</name>
    <dbReference type="NCBI Taxonomy" id="1333998"/>
    <lineage>
        <taxon>Bacteria</taxon>
        <taxon>Pseudomonadati</taxon>
        <taxon>Pseudomonadota</taxon>
        <taxon>Alphaproteobacteria</taxon>
        <taxon>Hyphomicrobiales</taxon>
        <taxon>Parvibaculaceae</taxon>
        <taxon>Tepidicaulis</taxon>
    </lineage>
</organism>
<evidence type="ECO:0000313" key="2">
    <source>
        <dbReference type="EMBL" id="GAK43609.1"/>
    </source>
</evidence>
<accession>A0A081B6E1</accession>
<feature type="region of interest" description="Disordered" evidence="1">
    <location>
        <begin position="450"/>
        <end position="477"/>
    </location>
</feature>
<feature type="region of interest" description="Disordered" evidence="1">
    <location>
        <begin position="9"/>
        <end position="34"/>
    </location>
</feature>
<sequence length="477" mass="53789">MGLIDFMMRPFRKEQEPETPMREAAGQTIDGEEHGWRRLTGDGMRNLQPLTQSRMQELAVYLWRTNMLANRLIELPVAYLLAEGVELTAPDEEAKGWLDAFWRDPINQMDIKLPKKVRELAIFGEQCWPVFVNEMNGHVRLGYLDPALIETVVTDPDNIEQPIGVVTTKDKHGRTKRYRVIVNGPEEVFSQRTREIRETFEDGECFYFAVNQLSSSTRGHSDMLALLDWLDSYDTAMFGELERWDLLRAFIWDVTMKGATEEEVNKRASQITVPNAGSVRVHNDAEEWKAEAPNLHSSDSDGLARLFRNHILGGSTLPEHWYGGGGDVNRATAGEMGEPTVKIFTMRQRFWGYILSEVGTFVIRQRLRAYYGAEPEASDDPAVYVPEARFPELTSKDTSKFATALQQVVLAAATAVDRGLLSEETALNLIGLVASQLGLSIDPSAELERIRAERTRKDEEDGFVPGETGDGETSDEQ</sequence>